<dbReference type="GO" id="GO:0140359">
    <property type="term" value="F:ABC-type transporter activity"/>
    <property type="evidence" value="ECO:0007669"/>
    <property type="project" value="InterPro"/>
</dbReference>
<dbReference type="InterPro" id="IPR011527">
    <property type="entry name" value="ABC1_TM_dom"/>
</dbReference>
<dbReference type="InterPro" id="IPR036640">
    <property type="entry name" value="ABC1_TM_sf"/>
</dbReference>
<evidence type="ECO:0000259" key="9">
    <source>
        <dbReference type="PROSITE" id="PS50893"/>
    </source>
</evidence>
<dbReference type="PROSITE" id="PS50929">
    <property type="entry name" value="ABC_TM1F"/>
    <property type="match status" value="1"/>
</dbReference>
<sequence>MCVEYSIDWGNEVWASLKWLAIAFGISAVAMLVIGFLLARFSRWGRPLWRVIGGFFTEPGTRLKAWGLAALLTVLALLGVRITVLFSYFSNDLFTGLQTAAEGLGAGGPQGAEMLQMGKDAFWHSMAVFGILATVHVVRTMIEIYVGAAFEINLRRWMTGGAAADWMDGRAFYRNRFVDLSSGLMRRKWFRRTSEPSQKPTDIHPGVDNPDQRIQADITNVASVGSSLLWGGGGSSTNGVLTAVASIASFSKILWDLSGPVTLLGVEIPRMMMWLVLVYVLVTSVVAFAIGRPLIRLNFWQERLTANFRYALVRVRDGAENIAFYRGERVEHNGLMSRFAAVIRNYWQIIHVQMAFVGWNFSVSQLAVVFPYLVQIPRFFDGQIKLGDMQQTASAFGEMHDALSFFRTAYDDFTGLRASIIRLDGLADADVKSRAMPEITTVDRDRAVRLADISVKTPTGDELIRALNISLDPGDALVVKGRSGSGKTTLLRGLAGLWPFIDGEFSRPPDAHTLFLSQMPYIPLGDLRTAVAYPALPDDVGDEAIKQALEQVFLPHLTGRLYDEEDWAKVLSPGEQQRVAFARILLTKPQAVFMDEATSAVDEGLEYALYQLVRTELPDTILVSVSHRSTTDQHHTEVLELTGDGAWTLSSIDSSPSLDKRS</sequence>
<feature type="transmembrane region" description="Helical" evidence="8">
    <location>
        <begin position="228"/>
        <end position="251"/>
    </location>
</feature>
<keyword evidence="5 11" id="KW-0067">ATP-binding</keyword>
<evidence type="ECO:0000256" key="3">
    <source>
        <dbReference type="ARBA" id="ARBA00022692"/>
    </source>
</evidence>
<feature type="transmembrane region" description="Helical" evidence="8">
    <location>
        <begin position="19"/>
        <end position="39"/>
    </location>
</feature>
<keyword evidence="6 8" id="KW-1133">Transmembrane helix</keyword>
<feature type="transmembrane region" description="Helical" evidence="8">
    <location>
        <begin position="121"/>
        <end position="146"/>
    </location>
</feature>
<dbReference type="Gene3D" id="3.40.50.300">
    <property type="entry name" value="P-loop containing nucleotide triphosphate hydrolases"/>
    <property type="match status" value="1"/>
</dbReference>
<evidence type="ECO:0000256" key="8">
    <source>
        <dbReference type="SAM" id="Phobius"/>
    </source>
</evidence>
<dbReference type="InterPro" id="IPR050835">
    <property type="entry name" value="ABC_transporter_sub-D"/>
</dbReference>
<dbReference type="Proteomes" id="UP000003558">
    <property type="component" value="Unassembled WGS sequence"/>
</dbReference>
<gene>
    <name evidence="11" type="ORF">GOALK_109_00090</name>
</gene>
<accession>F9W0Y1</accession>
<dbReference type="Pfam" id="PF06472">
    <property type="entry name" value="ABC_membrane_2"/>
    <property type="match status" value="2"/>
</dbReference>
<evidence type="ECO:0000256" key="1">
    <source>
        <dbReference type="ARBA" id="ARBA00004651"/>
    </source>
</evidence>
<feature type="domain" description="ABC transmembrane type-1" evidence="10">
    <location>
        <begin position="272"/>
        <end position="415"/>
    </location>
</feature>
<evidence type="ECO:0000256" key="6">
    <source>
        <dbReference type="ARBA" id="ARBA00022989"/>
    </source>
</evidence>
<dbReference type="CDD" id="cd03223">
    <property type="entry name" value="ABCD_peroxisomal_ALDP"/>
    <property type="match status" value="1"/>
</dbReference>
<keyword evidence="3 8" id="KW-0812">Transmembrane</keyword>
<keyword evidence="4" id="KW-0547">Nucleotide-binding</keyword>
<dbReference type="GO" id="GO:0016887">
    <property type="term" value="F:ATP hydrolysis activity"/>
    <property type="evidence" value="ECO:0007669"/>
    <property type="project" value="InterPro"/>
</dbReference>
<dbReference type="PROSITE" id="PS50893">
    <property type="entry name" value="ABC_TRANSPORTER_2"/>
    <property type="match status" value="1"/>
</dbReference>
<evidence type="ECO:0000256" key="7">
    <source>
        <dbReference type="ARBA" id="ARBA00023136"/>
    </source>
</evidence>
<feature type="transmembrane region" description="Helical" evidence="8">
    <location>
        <begin position="271"/>
        <end position="291"/>
    </location>
</feature>
<dbReference type="InterPro" id="IPR003439">
    <property type="entry name" value="ABC_transporter-like_ATP-bd"/>
</dbReference>
<dbReference type="PANTHER" id="PTHR11384">
    <property type="entry name" value="ATP-BINDING CASSETTE, SUB-FAMILY D MEMBER"/>
    <property type="match status" value="1"/>
</dbReference>
<proteinExistence type="predicted"/>
<name>F9W0Y1_9ACTN</name>
<dbReference type="Gene3D" id="1.20.1560.10">
    <property type="entry name" value="ABC transporter type 1, transmembrane domain"/>
    <property type="match status" value="1"/>
</dbReference>
<evidence type="ECO:0000256" key="5">
    <source>
        <dbReference type="ARBA" id="ARBA00022840"/>
    </source>
</evidence>
<dbReference type="InterPro" id="IPR003593">
    <property type="entry name" value="AAA+_ATPase"/>
</dbReference>
<dbReference type="SUPFAM" id="SSF52540">
    <property type="entry name" value="P-loop containing nucleoside triphosphate hydrolases"/>
    <property type="match status" value="1"/>
</dbReference>
<protein>
    <submittedName>
        <fullName evidence="11">Putative ABC transporter permease/ATP-binding protein</fullName>
    </submittedName>
</protein>
<keyword evidence="2" id="KW-0813">Transport</keyword>
<feature type="transmembrane region" description="Helical" evidence="8">
    <location>
        <begin position="65"/>
        <end position="89"/>
    </location>
</feature>
<evidence type="ECO:0000313" key="11">
    <source>
        <dbReference type="EMBL" id="GAA14520.1"/>
    </source>
</evidence>
<dbReference type="SMART" id="SM00382">
    <property type="entry name" value="AAA"/>
    <property type="match status" value="1"/>
</dbReference>
<evidence type="ECO:0000256" key="4">
    <source>
        <dbReference type="ARBA" id="ARBA00022741"/>
    </source>
</evidence>
<organism evidence="11 12">
    <name type="scientific">Gordonia alkanivorans NBRC 16433</name>
    <dbReference type="NCBI Taxonomy" id="1027371"/>
    <lineage>
        <taxon>Bacteria</taxon>
        <taxon>Bacillati</taxon>
        <taxon>Actinomycetota</taxon>
        <taxon>Actinomycetes</taxon>
        <taxon>Mycobacteriales</taxon>
        <taxon>Gordoniaceae</taxon>
        <taxon>Gordonia</taxon>
    </lineage>
</organism>
<dbReference type="PROSITE" id="PS00211">
    <property type="entry name" value="ABC_TRANSPORTER_1"/>
    <property type="match status" value="1"/>
</dbReference>
<dbReference type="InterPro" id="IPR027417">
    <property type="entry name" value="P-loop_NTPase"/>
</dbReference>
<dbReference type="Pfam" id="PF00005">
    <property type="entry name" value="ABC_tran"/>
    <property type="match status" value="1"/>
</dbReference>
<dbReference type="SUPFAM" id="SSF90123">
    <property type="entry name" value="ABC transporter transmembrane region"/>
    <property type="match status" value="1"/>
</dbReference>
<dbReference type="GO" id="GO:0005886">
    <property type="term" value="C:plasma membrane"/>
    <property type="evidence" value="ECO:0007669"/>
    <property type="project" value="UniProtKB-SubCell"/>
</dbReference>
<dbReference type="PANTHER" id="PTHR11384:SF59">
    <property type="entry name" value="LYSOSOMAL COBALAMIN TRANSPORTER ABCD4"/>
    <property type="match status" value="1"/>
</dbReference>
<dbReference type="EMBL" id="BACI01000109">
    <property type="protein sequence ID" value="GAA14520.1"/>
    <property type="molecule type" value="Genomic_DNA"/>
</dbReference>
<evidence type="ECO:0000259" key="10">
    <source>
        <dbReference type="PROSITE" id="PS50929"/>
    </source>
</evidence>
<comment type="subcellular location">
    <subcellularLocation>
        <location evidence="1">Cell membrane</location>
        <topology evidence="1">Multi-pass membrane protein</topology>
    </subcellularLocation>
</comment>
<dbReference type="GO" id="GO:0005524">
    <property type="term" value="F:ATP binding"/>
    <property type="evidence" value="ECO:0007669"/>
    <property type="project" value="UniProtKB-KW"/>
</dbReference>
<comment type="caution">
    <text evidence="11">The sequence shown here is derived from an EMBL/GenBank/DDBJ whole genome shotgun (WGS) entry which is preliminary data.</text>
</comment>
<dbReference type="AlphaFoldDB" id="F9W0Y1"/>
<dbReference type="STRING" id="1027371.GOALK_109_00090"/>
<feature type="transmembrane region" description="Helical" evidence="8">
    <location>
        <begin position="354"/>
        <end position="374"/>
    </location>
</feature>
<keyword evidence="7 8" id="KW-0472">Membrane</keyword>
<evidence type="ECO:0000256" key="2">
    <source>
        <dbReference type="ARBA" id="ARBA00022448"/>
    </source>
</evidence>
<feature type="domain" description="ABC transporter" evidence="9">
    <location>
        <begin position="448"/>
        <end position="661"/>
    </location>
</feature>
<dbReference type="eggNOG" id="COG4178">
    <property type="taxonomic scope" value="Bacteria"/>
</dbReference>
<dbReference type="InterPro" id="IPR017871">
    <property type="entry name" value="ABC_transporter-like_CS"/>
</dbReference>
<reference evidence="11 12" key="1">
    <citation type="submission" date="2011-05" db="EMBL/GenBank/DDBJ databases">
        <title>Whole genome shotgun sequence of Gordonia alkanivorans NBRC 16433.</title>
        <authorList>
            <person name="Hosoyama A."/>
            <person name="Nakamura S."/>
            <person name="Takarada H."/>
            <person name="Tsuchikane K."/>
            <person name="Yamazaki S."/>
            <person name="Fujita N."/>
        </authorList>
    </citation>
    <scope>NUCLEOTIDE SEQUENCE [LARGE SCALE GENOMIC DNA]</scope>
    <source>
        <strain evidence="11 12">NBRC 16433</strain>
    </source>
</reference>
<evidence type="ECO:0000313" key="12">
    <source>
        <dbReference type="Proteomes" id="UP000003558"/>
    </source>
</evidence>